<protein>
    <submittedName>
        <fullName evidence="2">TIGR01244 family phosphatase</fullName>
    </submittedName>
</protein>
<evidence type="ECO:0000313" key="2">
    <source>
        <dbReference type="EMBL" id="QQZ49673.1"/>
    </source>
</evidence>
<sequence>MIEFRRVTDQLSVSPQITLEDLQRAADLGFKLVINNRPDGEDAAQPTSAQVETAAKAAGLAYAYIPVRGGPTQDQVAQERSILENSEGPVLAFCRSGTRSIITWSLGEAMDGARSRDELVELGQQAGYDLNGVLPASKVRAMAAKTGDHFWLSHSNQGMKWARGPRPAGPVRRARSWPS</sequence>
<evidence type="ECO:0000259" key="1">
    <source>
        <dbReference type="Pfam" id="PF04273"/>
    </source>
</evidence>
<accession>A0A974P2S0</accession>
<dbReference type="EMBL" id="CP068570">
    <property type="protein sequence ID" value="QQZ49673.1"/>
    <property type="molecule type" value="Genomic_DNA"/>
</dbReference>
<dbReference type="InterPro" id="IPR005939">
    <property type="entry name" value="BLH_phosphatase-like"/>
</dbReference>
<gene>
    <name evidence="2" type="ORF">JKL49_22800</name>
</gene>
<dbReference type="Pfam" id="PF04273">
    <property type="entry name" value="BLH_phosphatase"/>
    <property type="match status" value="1"/>
</dbReference>
<dbReference type="Gene3D" id="3.90.190.10">
    <property type="entry name" value="Protein tyrosine phosphatase superfamily"/>
    <property type="match status" value="1"/>
</dbReference>
<feature type="domain" description="Beta-lactamase hydrolase-like protein phosphatase-like" evidence="1">
    <location>
        <begin position="3"/>
        <end position="110"/>
    </location>
</feature>
<dbReference type="GO" id="GO:0016787">
    <property type="term" value="F:hydrolase activity"/>
    <property type="evidence" value="ECO:0007669"/>
    <property type="project" value="InterPro"/>
</dbReference>
<dbReference type="SUPFAM" id="SSF52799">
    <property type="entry name" value="(Phosphotyrosine protein) phosphatases II"/>
    <property type="match status" value="1"/>
</dbReference>
<name>A0A974P2S0_9CAUL</name>
<dbReference type="InterPro" id="IPR029021">
    <property type="entry name" value="Prot-tyrosine_phosphatase-like"/>
</dbReference>
<dbReference type="AlphaFoldDB" id="A0A974P2S0"/>
<dbReference type="NCBIfam" id="TIGR01244">
    <property type="entry name" value="TIGR01244 family sulfur transferase"/>
    <property type="match status" value="1"/>
</dbReference>
<dbReference type="CDD" id="cd14503">
    <property type="entry name" value="PTP-bact"/>
    <property type="match status" value="1"/>
</dbReference>
<proteinExistence type="predicted"/>
<reference evidence="2" key="1">
    <citation type="submission" date="2021-01" db="EMBL/GenBank/DDBJ databases">
        <title>Genome sequence of Phenylobacterium sp. 20VBR1 isolated from a valley glaceir, Ny-Alesund, Svalbard.</title>
        <authorList>
            <person name="Thomas F.A."/>
            <person name="Krishnan K.P."/>
            <person name="Sinha R.K."/>
        </authorList>
    </citation>
    <scope>NUCLEOTIDE SEQUENCE</scope>
    <source>
        <strain evidence="2">20VBR1</strain>
    </source>
</reference>
<organism evidence="2">
    <name type="scientific">Phenylobacterium glaciei</name>
    <dbReference type="NCBI Taxonomy" id="2803784"/>
    <lineage>
        <taxon>Bacteria</taxon>
        <taxon>Pseudomonadati</taxon>
        <taxon>Pseudomonadota</taxon>
        <taxon>Alphaproteobacteria</taxon>
        <taxon>Caulobacterales</taxon>
        <taxon>Caulobacteraceae</taxon>
        <taxon>Phenylobacterium</taxon>
    </lineage>
</organism>